<dbReference type="EMBL" id="WXEW01000009">
    <property type="protein sequence ID" value="NAS25952.1"/>
    <property type="molecule type" value="Genomic_DNA"/>
</dbReference>
<protein>
    <recommendedName>
        <fullName evidence="4">Ig-like domain-containing protein</fullName>
    </recommendedName>
</protein>
<dbReference type="Proteomes" id="UP000479526">
    <property type="component" value="Unassembled WGS sequence"/>
</dbReference>
<feature type="chain" id="PRO_5039138226" description="Ig-like domain-containing protein" evidence="1">
    <location>
        <begin position="19"/>
        <end position="98"/>
    </location>
</feature>
<organism evidence="2 3">
    <name type="scientific">Herbidospora solisilvae</name>
    <dbReference type="NCBI Taxonomy" id="2696284"/>
    <lineage>
        <taxon>Bacteria</taxon>
        <taxon>Bacillati</taxon>
        <taxon>Actinomycetota</taxon>
        <taxon>Actinomycetes</taxon>
        <taxon>Streptosporangiales</taxon>
        <taxon>Streptosporangiaceae</taxon>
        <taxon>Herbidospora</taxon>
    </lineage>
</organism>
<keyword evidence="1" id="KW-0732">Signal</keyword>
<reference evidence="2 3" key="1">
    <citation type="submission" date="2020-01" db="EMBL/GenBank/DDBJ databases">
        <title>Herbidospora sp. NEAU-GS84 nov., a novel actinomycete isolated from soil.</title>
        <authorList>
            <person name="Han L."/>
        </authorList>
    </citation>
    <scope>NUCLEOTIDE SEQUENCE [LARGE SCALE GENOMIC DNA]</scope>
    <source>
        <strain evidence="2 3">NEAU-GS84</strain>
    </source>
</reference>
<gene>
    <name evidence="2" type="ORF">GT755_30280</name>
</gene>
<dbReference type="RefSeq" id="WP_161482972.1">
    <property type="nucleotide sequence ID" value="NZ_WXEW01000009.1"/>
</dbReference>
<evidence type="ECO:0000256" key="1">
    <source>
        <dbReference type="SAM" id="SignalP"/>
    </source>
</evidence>
<proteinExistence type="predicted"/>
<sequence length="98" mass="9677">MRKRIVALAFTGALGTLAAVVPTGTAAAASGCGVTMFPGGASASCASGPGTVRVAIFCEKPGYYTYQDHGRWVAAGSGSSTKSCKAGTLLVDAAFEIG</sequence>
<dbReference type="AlphaFoldDB" id="A0A7C9NLX5"/>
<dbReference type="PROSITE" id="PS51257">
    <property type="entry name" value="PROKAR_LIPOPROTEIN"/>
    <property type="match status" value="1"/>
</dbReference>
<accession>A0A7C9NLX5</accession>
<comment type="caution">
    <text evidence="2">The sequence shown here is derived from an EMBL/GenBank/DDBJ whole genome shotgun (WGS) entry which is preliminary data.</text>
</comment>
<evidence type="ECO:0000313" key="2">
    <source>
        <dbReference type="EMBL" id="NAS25952.1"/>
    </source>
</evidence>
<keyword evidence="3" id="KW-1185">Reference proteome</keyword>
<evidence type="ECO:0008006" key="4">
    <source>
        <dbReference type="Google" id="ProtNLM"/>
    </source>
</evidence>
<feature type="signal peptide" evidence="1">
    <location>
        <begin position="1"/>
        <end position="18"/>
    </location>
</feature>
<name>A0A7C9NLX5_9ACTN</name>
<evidence type="ECO:0000313" key="3">
    <source>
        <dbReference type="Proteomes" id="UP000479526"/>
    </source>
</evidence>